<dbReference type="VEuPathDB" id="ToxoDB:BESB_076410"/>
<keyword evidence="3 7" id="KW-0963">Cytoplasm</keyword>
<dbReference type="GO" id="GO:0030942">
    <property type="term" value="F:endoplasmic reticulum signal peptide binding"/>
    <property type="evidence" value="ECO:0007669"/>
    <property type="project" value="UniProtKB-UniRule"/>
</dbReference>
<evidence type="ECO:0000256" key="7">
    <source>
        <dbReference type="RuleBase" id="RU368100"/>
    </source>
</evidence>
<keyword evidence="6 7" id="KW-0687">Ribonucleoprotein</keyword>
<name>A0A2A9M8D4_BESBE</name>
<dbReference type="PANTHER" id="PTHR12013">
    <property type="entry name" value="SIGNAL RECOGNITION PARTICLE 14 KD PROTEIN"/>
    <property type="match status" value="1"/>
</dbReference>
<comment type="function">
    <text evidence="7">Component of the signal recognition particle (SRP) complex, a ribonucleoprotein complex that mediates the cotranslational targeting of secretory and membrane proteins to the endoplasmic reticulum (ER). SRP9 together with SRP14 and the Alu portion of the SRP RNA, constitutes the elongation arrest domain of SRP. The complex of SRP9 and SRP14 is required for SRP RNA binding.</text>
</comment>
<dbReference type="Proteomes" id="UP000224006">
    <property type="component" value="Chromosome VII"/>
</dbReference>
<comment type="caution">
    <text evidence="9">The sequence shown here is derived from an EMBL/GenBank/DDBJ whole genome shotgun (WGS) entry which is preliminary data.</text>
</comment>
<keyword evidence="5 7" id="KW-0733">Signal recognition particle</keyword>
<keyword evidence="4 7" id="KW-0694">RNA-binding</keyword>
<dbReference type="KEGG" id="bbes:BESB_076410"/>
<dbReference type="GO" id="GO:0008312">
    <property type="term" value="F:7S RNA binding"/>
    <property type="evidence" value="ECO:0007669"/>
    <property type="project" value="UniProtKB-UniRule"/>
</dbReference>
<dbReference type="Pfam" id="PF02290">
    <property type="entry name" value="SRP14"/>
    <property type="match status" value="1"/>
</dbReference>
<dbReference type="AlphaFoldDB" id="A0A2A9M8D4"/>
<feature type="region of interest" description="Disordered" evidence="8">
    <location>
        <begin position="106"/>
        <end position="178"/>
    </location>
</feature>
<evidence type="ECO:0000256" key="8">
    <source>
        <dbReference type="SAM" id="MobiDB-lite"/>
    </source>
</evidence>
<reference evidence="9 10" key="1">
    <citation type="submission" date="2017-09" db="EMBL/GenBank/DDBJ databases">
        <title>Genome sequencing of Besnoitia besnoiti strain Bb-Ger1.</title>
        <authorList>
            <person name="Schares G."/>
            <person name="Venepally P."/>
            <person name="Lorenzi H.A."/>
        </authorList>
    </citation>
    <scope>NUCLEOTIDE SEQUENCE [LARGE SCALE GENOMIC DNA]</scope>
    <source>
        <strain evidence="9 10">Bb-Ger1</strain>
    </source>
</reference>
<protein>
    <recommendedName>
        <fullName evidence="7">Signal recognition particle 14 kDa protein</fullName>
        <shortName evidence="7">SRP14</shortName>
    </recommendedName>
</protein>
<accession>A0A2A9M8D4</accession>
<dbReference type="InterPro" id="IPR003210">
    <property type="entry name" value="Signal_recog_particle_SRP14"/>
</dbReference>
<dbReference type="STRING" id="94643.A0A2A9M8D4"/>
<keyword evidence="10" id="KW-1185">Reference proteome</keyword>
<evidence type="ECO:0000256" key="2">
    <source>
        <dbReference type="ARBA" id="ARBA00010349"/>
    </source>
</evidence>
<proteinExistence type="inferred from homology"/>
<dbReference type="GO" id="GO:0005786">
    <property type="term" value="C:signal recognition particle, endoplasmic reticulum targeting"/>
    <property type="evidence" value="ECO:0007669"/>
    <property type="project" value="UniProtKB-UniRule"/>
</dbReference>
<feature type="compositionally biased region" description="Basic and acidic residues" evidence="8">
    <location>
        <begin position="143"/>
        <end position="163"/>
    </location>
</feature>
<evidence type="ECO:0000256" key="4">
    <source>
        <dbReference type="ARBA" id="ARBA00022884"/>
    </source>
</evidence>
<evidence type="ECO:0000313" key="10">
    <source>
        <dbReference type="Proteomes" id="UP000224006"/>
    </source>
</evidence>
<evidence type="ECO:0000256" key="1">
    <source>
        <dbReference type="ARBA" id="ARBA00004496"/>
    </source>
</evidence>
<evidence type="ECO:0000313" key="9">
    <source>
        <dbReference type="EMBL" id="PFH33424.1"/>
    </source>
</evidence>
<gene>
    <name evidence="9" type="ORF">BESB_076410</name>
</gene>
<evidence type="ECO:0000256" key="5">
    <source>
        <dbReference type="ARBA" id="ARBA00023135"/>
    </source>
</evidence>
<dbReference type="GO" id="GO:0006614">
    <property type="term" value="P:SRP-dependent cotranslational protein targeting to membrane"/>
    <property type="evidence" value="ECO:0007669"/>
    <property type="project" value="UniProtKB-UniRule"/>
</dbReference>
<evidence type="ECO:0000256" key="3">
    <source>
        <dbReference type="ARBA" id="ARBA00022490"/>
    </source>
</evidence>
<dbReference type="EMBL" id="NWUJ01000008">
    <property type="protein sequence ID" value="PFH33424.1"/>
    <property type="molecule type" value="Genomic_DNA"/>
</dbReference>
<dbReference type="OrthoDB" id="19209at2759"/>
<comment type="subcellular location">
    <subcellularLocation>
        <location evidence="1 7">Cytoplasm</location>
    </subcellularLocation>
</comment>
<dbReference type="RefSeq" id="XP_029217433.1">
    <property type="nucleotide sequence ID" value="XM_029366002.1"/>
</dbReference>
<dbReference type="GeneID" id="40312567"/>
<dbReference type="InterPro" id="IPR009018">
    <property type="entry name" value="Signal_recog_particle_SRP9/14"/>
</dbReference>
<organism evidence="9 10">
    <name type="scientific">Besnoitia besnoiti</name>
    <name type="common">Apicomplexan protozoan</name>
    <dbReference type="NCBI Taxonomy" id="94643"/>
    <lineage>
        <taxon>Eukaryota</taxon>
        <taxon>Sar</taxon>
        <taxon>Alveolata</taxon>
        <taxon>Apicomplexa</taxon>
        <taxon>Conoidasida</taxon>
        <taxon>Coccidia</taxon>
        <taxon>Eucoccidiorida</taxon>
        <taxon>Eimeriorina</taxon>
        <taxon>Sarcocystidae</taxon>
        <taxon>Besnoitia</taxon>
    </lineage>
</organism>
<evidence type="ECO:0000256" key="6">
    <source>
        <dbReference type="ARBA" id="ARBA00023274"/>
    </source>
</evidence>
<sequence>MVLADNSAFLEELGRLYEQNRKTGCGSVWVTLKRTFPALDGVRGLKRKRALQDEDKSQASVCLIRATNGRKKISTQASIYTALKEIQFSGALMGVVRLNADELRPAQRAPRKKVNPEAQPSDAACSQGNKRMRMHQKPSAGDEEQRATDSRKGNRGMEKREDCATENVGGCNVGIRPR</sequence>
<comment type="subunit">
    <text evidence="7">Heterodimer with SRP9; binds RNA as heterodimer. Component of a signal recognition particle (SRP) complex that consists of a 7SL RNA molecule of 300 nucleotides and six protein subunits: SRP72, SRP68, SRP54, SRP19, SRP14 and SRP9.</text>
</comment>
<dbReference type="SUPFAM" id="SSF54762">
    <property type="entry name" value="Signal recognition particle alu RNA binding heterodimer, SRP9/14"/>
    <property type="match status" value="1"/>
</dbReference>
<dbReference type="Gene3D" id="3.30.720.10">
    <property type="entry name" value="Signal recognition particle alu RNA binding heterodimer, srp9/1"/>
    <property type="match status" value="1"/>
</dbReference>
<comment type="similarity">
    <text evidence="2 7">Belongs to the SRP14 family.</text>
</comment>